<evidence type="ECO:0000313" key="3">
    <source>
        <dbReference type="Proteomes" id="UP000054524"/>
    </source>
</evidence>
<reference evidence="2 3" key="1">
    <citation type="journal article" date="2014" name="Genome Announc.">
        <title>Genome Sequence of the Microsporidian Species Nematocida sp1 Strain ERTm6 (ATCC PRA-372).</title>
        <authorList>
            <person name="Bakowski M.A."/>
            <person name="Priest M."/>
            <person name="Young S."/>
            <person name="Cuomo C.A."/>
            <person name="Troemel E.R."/>
        </authorList>
    </citation>
    <scope>NUCLEOTIDE SEQUENCE [LARGE SCALE GENOMIC DNA]</scope>
    <source>
        <strain evidence="2 3">ERTm6</strain>
    </source>
</reference>
<name>A0A086J190_NEMA1</name>
<dbReference type="Proteomes" id="UP000054524">
    <property type="component" value="Unassembled WGS sequence"/>
</dbReference>
<evidence type="ECO:0000256" key="1">
    <source>
        <dbReference type="SAM" id="Phobius"/>
    </source>
</evidence>
<feature type="transmembrane region" description="Helical" evidence="1">
    <location>
        <begin position="52"/>
        <end position="71"/>
    </location>
</feature>
<feature type="transmembrane region" description="Helical" evidence="1">
    <location>
        <begin position="83"/>
        <end position="103"/>
    </location>
</feature>
<dbReference type="AlphaFoldDB" id="A0A086J190"/>
<dbReference type="RefSeq" id="XP_052904463.1">
    <property type="nucleotide sequence ID" value="XM_053049513.1"/>
</dbReference>
<keyword evidence="3" id="KW-1185">Reference proteome</keyword>
<dbReference type="OrthoDB" id="10287910at2759"/>
<organism evidence="2 3">
    <name type="scientific">Nematocida ausubeli (strain ATCC PRA-371 / ERTm2)</name>
    <name type="common">Nematode killer fungus</name>
    <dbReference type="NCBI Taxonomy" id="1913371"/>
    <lineage>
        <taxon>Eukaryota</taxon>
        <taxon>Fungi</taxon>
        <taxon>Fungi incertae sedis</taxon>
        <taxon>Microsporidia</taxon>
        <taxon>Nematocida</taxon>
    </lineage>
</organism>
<sequence>MNSIEAEKTVLQKKNYMELKNIWEDIKKYADGEEYSKILLCGKIVQNIGRMAILLFSVEITLLIMVSAVLNPGPMYKVLAQKVIRLITSILGLGLLLDAEKYFYSLATQGNSQETDSLFKKAMAFLLGSSFVVTNLVKTLIVYPIGLYILKNQTSAPILYTLTGNITLFFIFTELIRLPSARAYFTVGNTFWDKITFFVKCVYIFTILVILCSILGLAGIYTFKYIAQSFSLFTTSPYLSL</sequence>
<comment type="caution">
    <text evidence="2">The sequence shown here is derived from an EMBL/GenBank/DDBJ whole genome shotgun (WGS) entry which is preliminary data.</text>
</comment>
<keyword evidence="1" id="KW-0472">Membrane</keyword>
<keyword evidence="1" id="KW-1133">Transmembrane helix</keyword>
<evidence type="ECO:0000313" key="2">
    <source>
        <dbReference type="EMBL" id="KFG25908.1"/>
    </source>
</evidence>
<dbReference type="GeneID" id="77676870"/>
<feature type="transmembrane region" description="Helical" evidence="1">
    <location>
        <begin position="124"/>
        <end position="146"/>
    </location>
</feature>
<gene>
    <name evidence="2" type="ORF">NESG_01897</name>
</gene>
<feature type="transmembrane region" description="Helical" evidence="1">
    <location>
        <begin position="158"/>
        <end position="176"/>
    </location>
</feature>
<feature type="transmembrane region" description="Helical" evidence="1">
    <location>
        <begin position="197"/>
        <end position="223"/>
    </location>
</feature>
<keyword evidence="1" id="KW-0812">Transmembrane</keyword>
<accession>A0A086J190</accession>
<dbReference type="EMBL" id="AKIJ01000004">
    <property type="protein sequence ID" value="KFG25908.1"/>
    <property type="molecule type" value="Genomic_DNA"/>
</dbReference>
<dbReference type="HOGENOM" id="CLU_1152047_0_0_1"/>
<protein>
    <submittedName>
        <fullName evidence="2">Uncharacterized protein</fullName>
    </submittedName>
</protein>
<proteinExistence type="predicted"/>